<dbReference type="Proteomes" id="UP000198823">
    <property type="component" value="Unassembled WGS sequence"/>
</dbReference>
<keyword evidence="1" id="KW-0472">Membrane</keyword>
<proteinExistence type="predicted"/>
<dbReference type="AlphaFoldDB" id="A0A1G7BM58"/>
<dbReference type="RefSeq" id="WP_176765065.1">
    <property type="nucleotide sequence ID" value="NZ_FNAR01000006.1"/>
</dbReference>
<dbReference type="STRING" id="426756.SAMN04488126_10635"/>
<name>A0A1G7BM58_9BACL</name>
<dbReference type="EMBL" id="FNAR01000006">
    <property type="protein sequence ID" value="SDE28033.1"/>
    <property type="molecule type" value="Genomic_DNA"/>
</dbReference>
<evidence type="ECO:0000313" key="2">
    <source>
        <dbReference type="EMBL" id="SDE28033.1"/>
    </source>
</evidence>
<evidence type="ECO:0000313" key="3">
    <source>
        <dbReference type="Proteomes" id="UP000198823"/>
    </source>
</evidence>
<feature type="transmembrane region" description="Helical" evidence="1">
    <location>
        <begin position="54"/>
        <end position="74"/>
    </location>
</feature>
<evidence type="ECO:0008006" key="4">
    <source>
        <dbReference type="Google" id="ProtNLM"/>
    </source>
</evidence>
<accession>A0A1G7BM58</accession>
<evidence type="ECO:0000256" key="1">
    <source>
        <dbReference type="SAM" id="Phobius"/>
    </source>
</evidence>
<protein>
    <recommendedName>
        <fullName evidence="4">Short-chain dehydrogenase</fullName>
    </recommendedName>
</protein>
<keyword evidence="1" id="KW-1133">Transmembrane helix</keyword>
<keyword evidence="1" id="KW-0812">Transmembrane</keyword>
<organism evidence="2 3">
    <name type="scientific">Bhargavaea beijingensis</name>
    <dbReference type="NCBI Taxonomy" id="426756"/>
    <lineage>
        <taxon>Bacteria</taxon>
        <taxon>Bacillati</taxon>
        <taxon>Bacillota</taxon>
        <taxon>Bacilli</taxon>
        <taxon>Bacillales</taxon>
        <taxon>Caryophanaceae</taxon>
        <taxon>Bhargavaea</taxon>
    </lineage>
</organism>
<reference evidence="2 3" key="1">
    <citation type="submission" date="2016-10" db="EMBL/GenBank/DDBJ databases">
        <authorList>
            <person name="de Groot N.N."/>
        </authorList>
    </citation>
    <scope>NUCLEOTIDE SEQUENCE [LARGE SCALE GENOMIC DNA]</scope>
    <source>
        <strain evidence="2 3">CGMCC 1.6762</strain>
    </source>
</reference>
<gene>
    <name evidence="2" type="ORF">SAMN04488126_10635</name>
</gene>
<sequence>MEMWLWPTILVSLLTIAIGLASIRKMDRTVAKAENGEDQISEEVGDHPFTLNPILIIIAVAMVFLGFVIFYYAVAY</sequence>